<dbReference type="InterPro" id="IPR005124">
    <property type="entry name" value="V-ATPase_G"/>
</dbReference>
<evidence type="ECO:0000256" key="7">
    <source>
        <dbReference type="SAM" id="MobiDB-lite"/>
    </source>
</evidence>
<comment type="similarity">
    <text evidence="1 6">Belongs to the V-ATPase G subunit family.</text>
</comment>
<evidence type="ECO:0000256" key="4">
    <source>
        <dbReference type="ARBA" id="ARBA00023065"/>
    </source>
</evidence>
<organism evidence="8 9">
    <name type="scientific">Acinonyx jubatus</name>
    <name type="common">Cheetah</name>
    <dbReference type="NCBI Taxonomy" id="32536"/>
    <lineage>
        <taxon>Eukaryota</taxon>
        <taxon>Metazoa</taxon>
        <taxon>Chordata</taxon>
        <taxon>Craniata</taxon>
        <taxon>Vertebrata</taxon>
        <taxon>Euteleostomi</taxon>
        <taxon>Mammalia</taxon>
        <taxon>Eutheria</taxon>
        <taxon>Laurasiatheria</taxon>
        <taxon>Carnivora</taxon>
        <taxon>Feliformia</taxon>
        <taxon>Felidae</taxon>
        <taxon>Felinae</taxon>
        <taxon>Acinonyx</taxon>
    </lineage>
</organism>
<dbReference type="Proteomes" id="UP001652583">
    <property type="component" value="Chromosome B2"/>
</dbReference>
<dbReference type="RefSeq" id="XP_053079343.1">
    <property type="nucleotide sequence ID" value="XM_053223368.1"/>
</dbReference>
<dbReference type="GO" id="GO:0046961">
    <property type="term" value="F:proton-transporting ATPase activity, rotational mechanism"/>
    <property type="evidence" value="ECO:0007669"/>
    <property type="project" value="InterPro"/>
</dbReference>
<keyword evidence="2 6" id="KW-0813">Transport</keyword>
<evidence type="ECO:0000256" key="6">
    <source>
        <dbReference type="RuleBase" id="RU364019"/>
    </source>
</evidence>
<sequence length="77" mass="8956">MEVEHYRREREQEFQSKQQAAMGSQGNLSAEVEQATRRQVQGMQSSQQRNRERVLAQLLGMVCDVRPQVHPNYRIAA</sequence>
<accession>A0A6J1Z9M9</accession>
<dbReference type="CTD" id="534"/>
<gene>
    <name evidence="9 10" type="primary">ATP6V1G2</name>
</gene>
<dbReference type="PANTHER" id="PTHR12713:SF33">
    <property type="entry name" value="V-TYPE PROTON ATPASE SUBUNIT G"/>
    <property type="match status" value="1"/>
</dbReference>
<dbReference type="Gene3D" id="1.20.5.2950">
    <property type="match status" value="1"/>
</dbReference>
<evidence type="ECO:0000313" key="8">
    <source>
        <dbReference type="Proteomes" id="UP001652583"/>
    </source>
</evidence>
<dbReference type="Pfam" id="PF03179">
    <property type="entry name" value="V-ATPase_G"/>
    <property type="match status" value="1"/>
</dbReference>
<evidence type="ECO:0000256" key="3">
    <source>
        <dbReference type="ARBA" id="ARBA00022781"/>
    </source>
</evidence>
<keyword evidence="8" id="KW-1185">Reference proteome</keyword>
<evidence type="ECO:0000256" key="5">
    <source>
        <dbReference type="ARBA" id="ARBA00046696"/>
    </source>
</evidence>
<dbReference type="GO" id="GO:0030672">
    <property type="term" value="C:synaptic vesicle membrane"/>
    <property type="evidence" value="ECO:0007669"/>
    <property type="project" value="TreeGrafter"/>
</dbReference>
<evidence type="ECO:0000313" key="9">
    <source>
        <dbReference type="RefSeq" id="XP_026913941.1"/>
    </source>
</evidence>
<comment type="function">
    <text evidence="6">Subunit of the V1 complex of vacuolar(H+)-ATPase (V-ATPase), a multisubunit enzyme composed of a peripheral complex (V1) that hydrolyzes ATP and a membrane integral complex (V0) that translocates protons. V-ATPase is responsible for acidifying and maintaining the pH of intracellular compartments and in some cell types, is targeted to the plasma membrane, where it is responsible for acidifying the extracellular environment.</text>
</comment>
<dbReference type="NCBIfam" id="TIGR01147">
    <property type="entry name" value="V_ATP_synt_G"/>
    <property type="match status" value="1"/>
</dbReference>
<dbReference type="GO" id="GO:0016887">
    <property type="term" value="F:ATP hydrolysis activity"/>
    <property type="evidence" value="ECO:0007669"/>
    <property type="project" value="TreeGrafter"/>
</dbReference>
<reference evidence="9" key="1">
    <citation type="submission" date="2025-04" db="UniProtKB">
        <authorList>
            <consortium name="RefSeq"/>
        </authorList>
    </citation>
    <scope>IDENTIFICATION</scope>
    <source>
        <tissue evidence="9 10">Blood</tissue>
    </source>
</reference>
<feature type="compositionally biased region" description="Polar residues" evidence="7">
    <location>
        <begin position="15"/>
        <end position="28"/>
    </location>
</feature>
<dbReference type="AlphaFoldDB" id="A0A6J1Z9M9"/>
<proteinExistence type="inferred from homology"/>
<dbReference type="RefSeq" id="XP_026913941.1">
    <property type="nucleotide sequence ID" value="XM_027058140.1"/>
</dbReference>
<evidence type="ECO:0000256" key="1">
    <source>
        <dbReference type="ARBA" id="ARBA00010066"/>
    </source>
</evidence>
<feature type="compositionally biased region" description="Polar residues" evidence="7">
    <location>
        <begin position="37"/>
        <end position="48"/>
    </location>
</feature>
<keyword evidence="3 6" id="KW-0375">Hydrogen ion transport</keyword>
<feature type="region of interest" description="Disordered" evidence="7">
    <location>
        <begin position="1"/>
        <end position="50"/>
    </location>
</feature>
<dbReference type="PANTHER" id="PTHR12713">
    <property type="entry name" value="VACUOLAR ATP SYNTHASE SUBUNIT G"/>
    <property type="match status" value="1"/>
</dbReference>
<evidence type="ECO:0000313" key="10">
    <source>
        <dbReference type="RefSeq" id="XP_053079343.1"/>
    </source>
</evidence>
<keyword evidence="4 6" id="KW-0406">Ion transport</keyword>
<comment type="subunit">
    <text evidence="5">V-ATPase is a heteromultimeric enzyme made up of two complexes: the ATP-hydrolytic V1 complex and the proton translocation V0 complex. The V1 complex consists of three catalytic AB heterodimers that form a heterohexamer, three peripheral stalks each consisting of EG heterodimers, one central rotor including subunits D and F, and the regulatory subunits C and H. The proton translocation complex V0 consists of the proton transport subunit a, a ring of proteolipid subunits c9c'', rotary subunit d, subunits e and f, and the accessory subunits ATP6AP1/Ac45 and ATP6AP2/PRR.</text>
</comment>
<dbReference type="GO" id="GO:0097401">
    <property type="term" value="P:synaptic vesicle lumen acidification"/>
    <property type="evidence" value="ECO:0007669"/>
    <property type="project" value="TreeGrafter"/>
</dbReference>
<dbReference type="GO" id="GO:0000221">
    <property type="term" value="C:vacuolar proton-transporting V-type ATPase, V1 domain"/>
    <property type="evidence" value="ECO:0007669"/>
    <property type="project" value="TreeGrafter"/>
</dbReference>
<protein>
    <recommendedName>
        <fullName evidence="6">V-type proton ATPase subunit G</fullName>
    </recommendedName>
</protein>
<dbReference type="GeneID" id="106983969"/>
<evidence type="ECO:0000256" key="2">
    <source>
        <dbReference type="ARBA" id="ARBA00022448"/>
    </source>
</evidence>
<feature type="compositionally biased region" description="Basic and acidic residues" evidence="7">
    <location>
        <begin position="1"/>
        <end position="14"/>
    </location>
</feature>
<name>A0A6J1Z9M9_ACIJB</name>